<dbReference type="Proteomes" id="UP000279594">
    <property type="component" value="Chromosome"/>
</dbReference>
<evidence type="ECO:0000313" key="2">
    <source>
        <dbReference type="Proteomes" id="UP000279594"/>
    </source>
</evidence>
<evidence type="ECO:0000313" key="1">
    <source>
        <dbReference type="EMBL" id="AYM76813.1"/>
    </source>
</evidence>
<evidence type="ECO:0008006" key="3">
    <source>
        <dbReference type="Google" id="ProtNLM"/>
    </source>
</evidence>
<keyword evidence="2" id="KW-1185">Reference proteome</keyword>
<reference evidence="1 2" key="1">
    <citation type="submission" date="2018-10" db="EMBL/GenBank/DDBJ databases">
        <title>Effects of UV and annual dynamics of microbial communities in freshwater RAS systems.</title>
        <authorList>
            <person name="Bekkelund A.K."/>
            <person name="Hansen B.R."/>
            <person name="Stokken H."/>
            <person name="Eriksen B.F."/>
            <person name="Kashulin N.A."/>
        </authorList>
    </citation>
    <scope>NUCLEOTIDE SEQUENCE [LARGE SCALE GENOMIC DNA]</scope>
    <source>
        <strain evidence="1 2">BHSEK</strain>
    </source>
</reference>
<gene>
    <name evidence="1" type="ORF">D9M09_14135</name>
</gene>
<protein>
    <recommendedName>
        <fullName evidence="3">Tail fiber protein</fullName>
    </recommendedName>
</protein>
<proteinExistence type="predicted"/>
<dbReference type="SUPFAM" id="SSF88874">
    <property type="entry name" value="Receptor-binding domain of short tail fibre protein gp12"/>
    <property type="match status" value="1"/>
</dbReference>
<organism evidence="1 2">
    <name type="scientific">Janthinobacterium agaricidamnosum</name>
    <dbReference type="NCBI Taxonomy" id="55508"/>
    <lineage>
        <taxon>Bacteria</taxon>
        <taxon>Pseudomonadati</taxon>
        <taxon>Pseudomonadota</taxon>
        <taxon>Betaproteobacteria</taxon>
        <taxon>Burkholderiales</taxon>
        <taxon>Oxalobacteraceae</taxon>
        <taxon>Janthinobacterium</taxon>
    </lineage>
</organism>
<name>A0A3G2EA37_9BURK</name>
<accession>A0A3G2EA37</accession>
<sequence>MPSIMIALIGLASSLGSSYIQTQRVATETAQKVIGNNLIPIGAVIGSMLPPAEFYRQAGLDSTYVPEKYTWVLADGRDVTRSVYEKISSGKRTVPDLRGLFLRGINEGARNDPDGERMAGSVQPDSFAAHNHVAALPRIAERIEAAAYGGIAARVVAASENGSTAVSVENKGGPETRPRNAAVYWYIRIN</sequence>
<dbReference type="EMBL" id="CP033019">
    <property type="protein sequence ID" value="AYM76813.1"/>
    <property type="molecule type" value="Genomic_DNA"/>
</dbReference>
<dbReference type="AlphaFoldDB" id="A0A3G2EA37"/>